<proteinExistence type="predicted"/>
<dbReference type="EMBL" id="JBHSRF010000009">
    <property type="protein sequence ID" value="MFC6081357.1"/>
    <property type="molecule type" value="Genomic_DNA"/>
</dbReference>
<keyword evidence="4" id="KW-1185">Reference proteome</keyword>
<comment type="caution">
    <text evidence="3">The sequence shown here is derived from an EMBL/GenBank/DDBJ whole genome shotgun (WGS) entry which is preliminary data.</text>
</comment>
<feature type="region of interest" description="Disordered" evidence="1">
    <location>
        <begin position="31"/>
        <end position="59"/>
    </location>
</feature>
<name>A0ABW1NH49_9ACTN</name>
<protein>
    <submittedName>
        <fullName evidence="3">Uncharacterized protein</fullName>
    </submittedName>
</protein>
<organism evidence="3 4">
    <name type="scientific">Sphaerisporangium aureirubrum</name>
    <dbReference type="NCBI Taxonomy" id="1544736"/>
    <lineage>
        <taxon>Bacteria</taxon>
        <taxon>Bacillati</taxon>
        <taxon>Actinomycetota</taxon>
        <taxon>Actinomycetes</taxon>
        <taxon>Streptosporangiales</taxon>
        <taxon>Streptosporangiaceae</taxon>
        <taxon>Sphaerisporangium</taxon>
    </lineage>
</organism>
<sequence>MNAKYHIRTTATVLGAAFCLAVTMAACAAPGGDTAASPEGPTPPAPQPTAASSAPTGRPGQVEAAVLADRVGEYLRQTYPDQYAGISIDGAKLIVYRVPSTTLDGALRTKFPTAPVELRDAAHSARRLEALAQRITDDIDYWTRKGVPITTVAARFDGSAVEIGTTDLQKATAELPERYGPAPLEFTEASPALPLPNATPS</sequence>
<reference evidence="4" key="1">
    <citation type="journal article" date="2019" name="Int. J. Syst. Evol. Microbiol.">
        <title>The Global Catalogue of Microorganisms (GCM) 10K type strain sequencing project: providing services to taxonomists for standard genome sequencing and annotation.</title>
        <authorList>
            <consortium name="The Broad Institute Genomics Platform"/>
            <consortium name="The Broad Institute Genome Sequencing Center for Infectious Disease"/>
            <person name="Wu L."/>
            <person name="Ma J."/>
        </authorList>
    </citation>
    <scope>NUCLEOTIDE SEQUENCE [LARGE SCALE GENOMIC DNA]</scope>
    <source>
        <strain evidence="4">JCM 30346</strain>
    </source>
</reference>
<evidence type="ECO:0000313" key="3">
    <source>
        <dbReference type="EMBL" id="MFC6081357.1"/>
    </source>
</evidence>
<dbReference type="PROSITE" id="PS51257">
    <property type="entry name" value="PROKAR_LIPOPROTEIN"/>
    <property type="match status" value="1"/>
</dbReference>
<feature type="signal peptide" evidence="2">
    <location>
        <begin position="1"/>
        <end position="28"/>
    </location>
</feature>
<evidence type="ECO:0000256" key="2">
    <source>
        <dbReference type="SAM" id="SignalP"/>
    </source>
</evidence>
<evidence type="ECO:0000313" key="4">
    <source>
        <dbReference type="Proteomes" id="UP001596137"/>
    </source>
</evidence>
<accession>A0ABW1NH49</accession>
<dbReference type="Proteomes" id="UP001596137">
    <property type="component" value="Unassembled WGS sequence"/>
</dbReference>
<feature type="region of interest" description="Disordered" evidence="1">
    <location>
        <begin position="179"/>
        <end position="201"/>
    </location>
</feature>
<feature type="chain" id="PRO_5046046454" evidence="2">
    <location>
        <begin position="29"/>
        <end position="201"/>
    </location>
</feature>
<evidence type="ECO:0000256" key="1">
    <source>
        <dbReference type="SAM" id="MobiDB-lite"/>
    </source>
</evidence>
<dbReference type="RefSeq" id="WP_380749102.1">
    <property type="nucleotide sequence ID" value="NZ_JBHSRF010000009.1"/>
</dbReference>
<keyword evidence="2" id="KW-0732">Signal</keyword>
<gene>
    <name evidence="3" type="ORF">ACFP1K_09315</name>
</gene>